<keyword evidence="2" id="KW-0472">Membrane</keyword>
<dbReference type="Proteomes" id="UP001206206">
    <property type="component" value="Unassembled WGS sequence"/>
</dbReference>
<evidence type="ECO:0000256" key="1">
    <source>
        <dbReference type="SAM" id="MobiDB-lite"/>
    </source>
</evidence>
<comment type="caution">
    <text evidence="3">The sequence shown here is derived from an EMBL/GenBank/DDBJ whole genome shotgun (WGS) entry which is preliminary data.</text>
</comment>
<keyword evidence="2" id="KW-0812">Transmembrane</keyword>
<accession>A0ABT1P6F9</accession>
<sequence>MSTESHAVTDERPTDPAARPVESLTGIAHPGHTFDRILAWVPRALSSKAHVVFLVALGTYLVLLPLVHVLTPSATAELIGGNYTNVTSDVGACIAAGGTLHLVRANRRRTRMEEERLRLARETHRLLHHVHADHARLLGHEVLEADQG</sequence>
<evidence type="ECO:0000256" key="2">
    <source>
        <dbReference type="SAM" id="Phobius"/>
    </source>
</evidence>
<protein>
    <submittedName>
        <fullName evidence="3">Uncharacterized protein</fullName>
    </submittedName>
</protein>
<name>A0ABT1P6F9_9ACTN</name>
<feature type="region of interest" description="Disordered" evidence="1">
    <location>
        <begin position="1"/>
        <end position="22"/>
    </location>
</feature>
<feature type="transmembrane region" description="Helical" evidence="2">
    <location>
        <begin position="83"/>
        <end position="103"/>
    </location>
</feature>
<dbReference type="EMBL" id="JANFNH010000001">
    <property type="protein sequence ID" value="MCQ4040960.1"/>
    <property type="molecule type" value="Genomic_DNA"/>
</dbReference>
<organism evidence="3 4">
    <name type="scientific">Streptantibioticus rubrisoli</name>
    <dbReference type="NCBI Taxonomy" id="1387313"/>
    <lineage>
        <taxon>Bacteria</taxon>
        <taxon>Bacillati</taxon>
        <taxon>Actinomycetota</taxon>
        <taxon>Actinomycetes</taxon>
        <taxon>Kitasatosporales</taxon>
        <taxon>Streptomycetaceae</taxon>
        <taxon>Streptantibioticus</taxon>
    </lineage>
</organism>
<reference evidence="3 4" key="1">
    <citation type="submission" date="2022-06" db="EMBL/GenBank/DDBJ databases">
        <title>Draft genome sequence of type strain Streptomyces rubrisoli DSM 42083.</title>
        <authorList>
            <person name="Duangmal K."/>
            <person name="Klaysubun C."/>
        </authorList>
    </citation>
    <scope>NUCLEOTIDE SEQUENCE [LARGE SCALE GENOMIC DNA]</scope>
    <source>
        <strain evidence="3 4">DSM 42083</strain>
    </source>
</reference>
<keyword evidence="2" id="KW-1133">Transmembrane helix</keyword>
<evidence type="ECO:0000313" key="3">
    <source>
        <dbReference type="EMBL" id="MCQ4040960.1"/>
    </source>
</evidence>
<dbReference type="RefSeq" id="WP_255924892.1">
    <property type="nucleotide sequence ID" value="NZ_JANFNH010000001.1"/>
</dbReference>
<evidence type="ECO:0000313" key="4">
    <source>
        <dbReference type="Proteomes" id="UP001206206"/>
    </source>
</evidence>
<keyword evidence="4" id="KW-1185">Reference proteome</keyword>
<gene>
    <name evidence="3" type="ORF">NON19_02675</name>
</gene>
<feature type="transmembrane region" description="Helical" evidence="2">
    <location>
        <begin position="51"/>
        <end position="71"/>
    </location>
</feature>
<proteinExistence type="predicted"/>